<dbReference type="InterPro" id="IPR050095">
    <property type="entry name" value="ECF_ABC_transporter_ATP-bd"/>
</dbReference>
<keyword evidence="5" id="KW-0677">Repeat</keyword>
<dbReference type="PANTHER" id="PTHR43553:SF23">
    <property type="entry name" value="ABC TRANSPORTER ATP-BINDING COMPONENT"/>
    <property type="match status" value="1"/>
</dbReference>
<comment type="function">
    <text evidence="10">Probably part of an ABC transporter complex. Responsible for energy coupling to the transport system.</text>
</comment>
<gene>
    <name evidence="12" type="ORF">H6A60_05715</name>
</gene>
<comment type="caution">
    <text evidence="12">The sequence shown here is derived from an EMBL/GenBank/DDBJ whole genome shotgun (WGS) entry which is preliminary data.</text>
</comment>
<dbReference type="RefSeq" id="WP_205102450.1">
    <property type="nucleotide sequence ID" value="NZ_JACJJC010000007.1"/>
</dbReference>
<keyword evidence="7 12" id="KW-0067">ATP-binding</keyword>
<dbReference type="InterPro" id="IPR015856">
    <property type="entry name" value="ABC_transpr_CbiO/EcfA_su"/>
</dbReference>
<evidence type="ECO:0000313" key="12">
    <source>
        <dbReference type="EMBL" id="MBM6703981.1"/>
    </source>
</evidence>
<evidence type="ECO:0000256" key="7">
    <source>
        <dbReference type="ARBA" id="ARBA00022840"/>
    </source>
</evidence>
<evidence type="ECO:0000256" key="8">
    <source>
        <dbReference type="ARBA" id="ARBA00022967"/>
    </source>
</evidence>
<dbReference type="EMBL" id="JACJJC010000007">
    <property type="protein sequence ID" value="MBM6703981.1"/>
    <property type="molecule type" value="Genomic_DNA"/>
</dbReference>
<proteinExistence type="inferred from homology"/>
<dbReference type="GO" id="GO:0005524">
    <property type="term" value="F:ATP binding"/>
    <property type="evidence" value="ECO:0007669"/>
    <property type="project" value="UniProtKB-KW"/>
</dbReference>
<accession>A0ABS2DRL3</accession>
<keyword evidence="8" id="KW-1278">Translocase</keyword>
<keyword evidence="4" id="KW-1003">Cell membrane</keyword>
<evidence type="ECO:0000256" key="1">
    <source>
        <dbReference type="ARBA" id="ARBA00004202"/>
    </source>
</evidence>
<dbReference type="InterPro" id="IPR003439">
    <property type="entry name" value="ABC_transporter-like_ATP-bd"/>
</dbReference>
<keyword evidence="13" id="KW-1185">Reference proteome</keyword>
<comment type="similarity">
    <text evidence="2">Belongs to the ABC transporter superfamily.</text>
</comment>
<evidence type="ECO:0000259" key="11">
    <source>
        <dbReference type="PROSITE" id="PS50893"/>
    </source>
</evidence>
<evidence type="ECO:0000256" key="9">
    <source>
        <dbReference type="ARBA" id="ARBA00023136"/>
    </source>
</evidence>
<dbReference type="PANTHER" id="PTHR43553">
    <property type="entry name" value="HEAVY METAL TRANSPORTER"/>
    <property type="match status" value="1"/>
</dbReference>
<dbReference type="SUPFAM" id="SSF52540">
    <property type="entry name" value="P-loop containing nucleoside triphosphate hydrolases"/>
    <property type="match status" value="2"/>
</dbReference>
<comment type="subcellular location">
    <subcellularLocation>
        <location evidence="1">Cell membrane</location>
        <topology evidence="1">Peripheral membrane protein</topology>
    </subcellularLocation>
</comment>
<dbReference type="PROSITE" id="PS00211">
    <property type="entry name" value="ABC_TRANSPORTER_1"/>
    <property type="match status" value="1"/>
</dbReference>
<protein>
    <submittedName>
        <fullName evidence="12">ATP-binding cassette domain-containing protein</fullName>
    </submittedName>
</protein>
<reference evidence="12 13" key="1">
    <citation type="journal article" date="2021" name="Sci. Rep.">
        <title>The distribution of antibiotic resistance genes in chicken gut microbiota commensals.</title>
        <authorList>
            <person name="Juricova H."/>
            <person name="Matiasovicova J."/>
            <person name="Kubasova T."/>
            <person name="Cejkova D."/>
            <person name="Rychlik I."/>
        </authorList>
    </citation>
    <scope>NUCLEOTIDE SEQUENCE [LARGE SCALE GENOMIC DNA]</scope>
    <source>
        <strain evidence="12 13">An829</strain>
    </source>
</reference>
<evidence type="ECO:0000256" key="10">
    <source>
        <dbReference type="ARBA" id="ARBA00025157"/>
    </source>
</evidence>
<sequence length="525" mass="55230">MTGIELKHVTYTYPNCSDAAVKDLNLSVAPGEIKLVTGASGCGKTTIMRLVNGLAPQILGGSLSGEVSVNGLDAAATPVASLAEHIGTLFQDPEAQFFALNVGDEIAFALKSRGFAPAAIEARVADAARRMGITALLGRDIHALSEGQKQKVGLAGILALGPKALILDEPTANLDPEATEALARLLGELKAAGAAILIVDHRLYWLKDLADEVLVMRAGEICRRGPFSMLEDEALRAEFGLRRAALADPRTRLPRVPVAPLGAELSRVETPARLGVKNLRFAYPGKAPLFSAVSFEVPAGITALIGDNGTGKTTLARILTGLESAEGDFSLDGESLGRDGLMPSAGLVLQNADHQLQMRTVREEVEFAMRAAIGMKAAAGRSKRFGLFAGLRRAALTADDEARIDALLSALRLSHLAQRHPQSLSGGEKQRLVIACALVKDPAVLILDEPTSGLDGANMAAISALLKAEARKGERGRAVFLITHDLELLDACDRALDMACVRAAGRESDALLAEAFRGAGAQTRA</sequence>
<evidence type="ECO:0000256" key="5">
    <source>
        <dbReference type="ARBA" id="ARBA00022737"/>
    </source>
</evidence>
<dbReference type="SMART" id="SM00382">
    <property type="entry name" value="AAA"/>
    <property type="match status" value="2"/>
</dbReference>
<dbReference type="PROSITE" id="PS50893">
    <property type="entry name" value="ABC_TRANSPORTER_2"/>
    <property type="match status" value="2"/>
</dbReference>
<evidence type="ECO:0000256" key="6">
    <source>
        <dbReference type="ARBA" id="ARBA00022741"/>
    </source>
</evidence>
<evidence type="ECO:0000313" key="13">
    <source>
        <dbReference type="Proteomes" id="UP000715095"/>
    </source>
</evidence>
<evidence type="ECO:0000256" key="2">
    <source>
        <dbReference type="ARBA" id="ARBA00005417"/>
    </source>
</evidence>
<dbReference type="CDD" id="cd03225">
    <property type="entry name" value="ABC_cobalt_CbiO_domain1"/>
    <property type="match status" value="1"/>
</dbReference>
<dbReference type="InterPro" id="IPR027417">
    <property type="entry name" value="P-loop_NTPase"/>
</dbReference>
<keyword evidence="3" id="KW-0813">Transport</keyword>
<dbReference type="Proteomes" id="UP000715095">
    <property type="component" value="Unassembled WGS sequence"/>
</dbReference>
<dbReference type="Pfam" id="PF00005">
    <property type="entry name" value="ABC_tran"/>
    <property type="match status" value="2"/>
</dbReference>
<feature type="domain" description="ABC transporter" evidence="11">
    <location>
        <begin position="274"/>
        <end position="525"/>
    </location>
</feature>
<organism evidence="12 13">
    <name type="scientific">Sutterella massiliensis</name>
    <dbReference type="NCBI Taxonomy" id="1816689"/>
    <lineage>
        <taxon>Bacteria</taxon>
        <taxon>Pseudomonadati</taxon>
        <taxon>Pseudomonadota</taxon>
        <taxon>Betaproteobacteria</taxon>
        <taxon>Burkholderiales</taxon>
        <taxon>Sutterellaceae</taxon>
        <taxon>Sutterella</taxon>
    </lineage>
</organism>
<dbReference type="InterPro" id="IPR017871">
    <property type="entry name" value="ABC_transporter-like_CS"/>
</dbReference>
<keyword evidence="9" id="KW-0472">Membrane</keyword>
<keyword evidence="6" id="KW-0547">Nucleotide-binding</keyword>
<evidence type="ECO:0000256" key="4">
    <source>
        <dbReference type="ARBA" id="ARBA00022475"/>
    </source>
</evidence>
<dbReference type="Gene3D" id="3.40.50.300">
    <property type="entry name" value="P-loop containing nucleotide triphosphate hydrolases"/>
    <property type="match status" value="2"/>
</dbReference>
<evidence type="ECO:0000256" key="3">
    <source>
        <dbReference type="ARBA" id="ARBA00022448"/>
    </source>
</evidence>
<dbReference type="InterPro" id="IPR003593">
    <property type="entry name" value="AAA+_ATPase"/>
</dbReference>
<feature type="domain" description="ABC transporter" evidence="11">
    <location>
        <begin position="4"/>
        <end position="243"/>
    </location>
</feature>
<name>A0ABS2DRL3_9BURK</name>